<dbReference type="AlphaFoldDB" id="A0A736RL92"/>
<reference evidence="2" key="2">
    <citation type="submission" date="2018-07" db="EMBL/GenBank/DDBJ databases">
        <authorList>
            <consortium name="NCBI Pathogen Detection Project"/>
        </authorList>
    </citation>
    <scope>NUCLEOTIDE SEQUENCE</scope>
    <source>
        <strain evidence="2">2584-68</strain>
    </source>
</reference>
<dbReference type="Pfam" id="PF01381">
    <property type="entry name" value="HTH_3"/>
    <property type="match status" value="1"/>
</dbReference>
<dbReference type="InterPro" id="IPR001387">
    <property type="entry name" value="Cro/C1-type_HTH"/>
</dbReference>
<dbReference type="GO" id="GO:0003677">
    <property type="term" value="F:DNA binding"/>
    <property type="evidence" value="ECO:0007669"/>
    <property type="project" value="InterPro"/>
</dbReference>
<evidence type="ECO:0000259" key="1">
    <source>
        <dbReference type="PROSITE" id="PS50943"/>
    </source>
</evidence>
<organism evidence="2">
    <name type="scientific">Salmonella enterica subsp. houtenae serovar 45:g,z51:-</name>
    <dbReference type="NCBI Taxonomy" id="1967611"/>
    <lineage>
        <taxon>Bacteria</taxon>
        <taxon>Pseudomonadati</taxon>
        <taxon>Pseudomonadota</taxon>
        <taxon>Gammaproteobacteria</taxon>
        <taxon>Enterobacterales</taxon>
        <taxon>Enterobacteriaceae</taxon>
        <taxon>Salmonella</taxon>
    </lineage>
</organism>
<dbReference type="InterPro" id="IPR010982">
    <property type="entry name" value="Lambda_DNA-bd_dom_sf"/>
</dbReference>
<accession>A0A736RL92</accession>
<reference evidence="2" key="1">
    <citation type="journal article" date="2018" name="Genome Biol.">
        <title>SKESA: strategic k-mer extension for scrupulous assemblies.</title>
        <authorList>
            <person name="Souvorov A."/>
            <person name="Agarwala R."/>
            <person name="Lipman D.J."/>
        </authorList>
    </citation>
    <scope>NUCLEOTIDE SEQUENCE</scope>
    <source>
        <strain evidence="2">2584-68</strain>
    </source>
</reference>
<dbReference type="EMBL" id="DAATAH010000083">
    <property type="protein sequence ID" value="HAE7767368.1"/>
    <property type="molecule type" value="Genomic_DNA"/>
</dbReference>
<feature type="domain" description="HTH cro/C1-type" evidence="1">
    <location>
        <begin position="10"/>
        <end position="63"/>
    </location>
</feature>
<evidence type="ECO:0000313" key="2">
    <source>
        <dbReference type="EMBL" id="HAE7767368.1"/>
    </source>
</evidence>
<dbReference type="Gene3D" id="1.10.260.40">
    <property type="entry name" value="lambda repressor-like DNA-binding domains"/>
    <property type="match status" value="1"/>
</dbReference>
<dbReference type="SMART" id="SM00530">
    <property type="entry name" value="HTH_XRE"/>
    <property type="match status" value="1"/>
</dbReference>
<sequence length="72" mass="8049">MCESTLASRMKKRRKALGISQTTLAERAGMRQQSVQYLESGSAKRTAFILELARALECEPEWLKYGTPADKG</sequence>
<dbReference type="SUPFAM" id="SSF47413">
    <property type="entry name" value="lambda repressor-like DNA-binding domains"/>
    <property type="match status" value="1"/>
</dbReference>
<name>A0A736RL92_SALHO</name>
<comment type="caution">
    <text evidence="2">The sequence shown here is derived from an EMBL/GenBank/DDBJ whole genome shotgun (WGS) entry which is preliminary data.</text>
</comment>
<proteinExistence type="predicted"/>
<dbReference type="PROSITE" id="PS50943">
    <property type="entry name" value="HTH_CROC1"/>
    <property type="match status" value="1"/>
</dbReference>
<dbReference type="CDD" id="cd00093">
    <property type="entry name" value="HTH_XRE"/>
    <property type="match status" value="1"/>
</dbReference>
<gene>
    <name evidence="2" type="ORF">GNB58_004457</name>
</gene>
<protein>
    <submittedName>
        <fullName evidence="2">Helix-turn-helix transcriptional regulator</fullName>
    </submittedName>
</protein>